<dbReference type="InterPro" id="IPR051916">
    <property type="entry name" value="GPI-anchor_lipid_remodeler"/>
</dbReference>
<gene>
    <name evidence="2" type="ORF">NM961_12820</name>
</gene>
<name>A0ABT1QTH9_9GAMM</name>
<dbReference type="SUPFAM" id="SSF56219">
    <property type="entry name" value="DNase I-like"/>
    <property type="match status" value="1"/>
</dbReference>
<dbReference type="Gene3D" id="3.60.10.10">
    <property type="entry name" value="Endonuclease/exonuclease/phosphatase"/>
    <property type="match status" value="1"/>
</dbReference>
<evidence type="ECO:0000313" key="2">
    <source>
        <dbReference type="EMBL" id="MCQ4165594.1"/>
    </source>
</evidence>
<keyword evidence="2" id="KW-0540">Nuclease</keyword>
<sequence length="221" mass="24752">MLAELRDAVRTTAAEIVFLQEVSGADSRRGRGFGGPHYEFLADQLWPQFAYGRNAVYPHGHHGNALLSRFPILRERNHDISIRGPEPRGLLHCVLDVPRWGEVHAICVHLGLSELQRRRQLDLLNELVRGEIPPAAPLIVAGDFNDWRGRADGLLRRGAELHSAFERAGVAQPRTFPARLPLLPLDRIYVRNLRVQSACVLSALPWPHLSDHLPLLAEVAP</sequence>
<comment type="caution">
    <text evidence="2">The sequence shown here is derived from an EMBL/GenBank/DDBJ whole genome shotgun (WGS) entry which is preliminary data.</text>
</comment>
<evidence type="ECO:0000313" key="3">
    <source>
        <dbReference type="Proteomes" id="UP001165498"/>
    </source>
</evidence>
<dbReference type="InterPro" id="IPR005135">
    <property type="entry name" value="Endo/exonuclease/phosphatase"/>
</dbReference>
<evidence type="ECO:0000259" key="1">
    <source>
        <dbReference type="Pfam" id="PF03372"/>
    </source>
</evidence>
<keyword evidence="2" id="KW-0255">Endonuclease</keyword>
<keyword evidence="2" id="KW-0378">Hydrolase</keyword>
<organism evidence="2 3">
    <name type="scientific">Tahibacter harae</name>
    <dbReference type="NCBI Taxonomy" id="2963937"/>
    <lineage>
        <taxon>Bacteria</taxon>
        <taxon>Pseudomonadati</taxon>
        <taxon>Pseudomonadota</taxon>
        <taxon>Gammaproteobacteria</taxon>
        <taxon>Lysobacterales</taxon>
        <taxon>Rhodanobacteraceae</taxon>
        <taxon>Tahibacter</taxon>
    </lineage>
</organism>
<dbReference type="Proteomes" id="UP001165498">
    <property type="component" value="Unassembled WGS sequence"/>
</dbReference>
<dbReference type="PANTHER" id="PTHR14859:SF1">
    <property type="entry name" value="PGAP2-INTERACTING PROTEIN"/>
    <property type="match status" value="1"/>
</dbReference>
<feature type="domain" description="Endonuclease/exonuclease/phosphatase" evidence="1">
    <location>
        <begin position="3"/>
        <end position="212"/>
    </location>
</feature>
<reference evidence="2" key="1">
    <citation type="submission" date="2022-07" db="EMBL/GenBank/DDBJ databases">
        <title>Tahibacter sp., a new gammaproteobacterium isolated from the silt sample collected at pig farm.</title>
        <authorList>
            <person name="Chen H."/>
        </authorList>
    </citation>
    <scope>NUCLEOTIDE SEQUENCE</scope>
    <source>
        <strain evidence="2">P2K</strain>
    </source>
</reference>
<dbReference type="InterPro" id="IPR036691">
    <property type="entry name" value="Endo/exonu/phosph_ase_sf"/>
</dbReference>
<dbReference type="PANTHER" id="PTHR14859">
    <property type="entry name" value="CALCOFLUOR WHITE HYPERSENSITIVE PROTEIN PRECURSOR"/>
    <property type="match status" value="1"/>
</dbReference>
<dbReference type="EMBL" id="JANFQO010000010">
    <property type="protein sequence ID" value="MCQ4165594.1"/>
    <property type="molecule type" value="Genomic_DNA"/>
</dbReference>
<dbReference type="Pfam" id="PF03372">
    <property type="entry name" value="Exo_endo_phos"/>
    <property type="match status" value="1"/>
</dbReference>
<accession>A0ABT1QTH9</accession>
<proteinExistence type="predicted"/>
<keyword evidence="3" id="KW-1185">Reference proteome</keyword>
<dbReference type="GO" id="GO:0004519">
    <property type="term" value="F:endonuclease activity"/>
    <property type="evidence" value="ECO:0007669"/>
    <property type="project" value="UniProtKB-KW"/>
</dbReference>
<protein>
    <submittedName>
        <fullName evidence="2">Endonuclease/exonuclease/phosphatase family protein</fullName>
    </submittedName>
</protein>